<evidence type="ECO:0000256" key="6">
    <source>
        <dbReference type="ARBA" id="ARBA00032535"/>
    </source>
</evidence>
<sequence length="314" mass="34786">MKHYIIGHQKPDLDSVVAAISLADFFKQIGDPTGTPVIADPINPETEYVLNKFNQTPPPIISAKDIKQEDQILLVDHNEEDQRLPGIDPDQISGVIDHHKLNLNLNQPISVTTKPWGSTNTIIYYKFTRYNLSISPTLAALMLSAILSDTVGLKSATTTNKDRHAARKLAKLANIENLDSLTLEIFKAKSNLDSLDAISIVKNDYKVFDFAKRTFIGQIETVEQQELISKRLPELLAALKQVKQEQHVDLAFLAISDILNANTKLLLASDEENNVAQSAFSSSVDNNLIDIGPKLSRKKEIAPAIEKALDNTNK</sequence>
<dbReference type="Pfam" id="PF02833">
    <property type="entry name" value="DHHA2"/>
    <property type="match status" value="1"/>
</dbReference>
<evidence type="ECO:0000256" key="4">
    <source>
        <dbReference type="ARBA" id="ARBA00022801"/>
    </source>
</evidence>
<organism evidence="9 10">
    <name type="scientific">Candidatus Chazhemtobacterium aquaticus</name>
    <dbReference type="NCBI Taxonomy" id="2715735"/>
    <lineage>
        <taxon>Bacteria</taxon>
        <taxon>Candidatus Chazhemtobacteraceae</taxon>
        <taxon>Candidatus Chazhemtobacterium</taxon>
    </lineage>
</organism>
<dbReference type="PANTHER" id="PTHR12112">
    <property type="entry name" value="BNIP - RELATED"/>
    <property type="match status" value="1"/>
</dbReference>
<evidence type="ECO:0000256" key="7">
    <source>
        <dbReference type="ARBA" id="ARBA00047820"/>
    </source>
</evidence>
<dbReference type="EC" id="3.6.1.1" evidence="2"/>
<proteinExistence type="predicted"/>
<dbReference type="InterPro" id="IPR038763">
    <property type="entry name" value="DHH_sf"/>
</dbReference>
<feature type="domain" description="DHHA2" evidence="8">
    <location>
        <begin position="182"/>
        <end position="309"/>
    </location>
</feature>
<reference evidence="10" key="1">
    <citation type="journal article" date="2020" name="Microorganisms">
        <title>Complete Genome of a Member of a New Bacterial Lineage in the Microgenomates Group Reveals an Unusual Nucleotide Composition Disparity Between Two Strands of DNA and Limited Metabolic Potential.</title>
        <authorList>
            <person name="Kadnikov V.V."/>
            <person name="Mardanov A.V."/>
            <person name="Beletsky A.V."/>
            <person name="Karnachuk O.V."/>
            <person name="Ravin N.V."/>
        </authorList>
    </citation>
    <scope>NUCLEOTIDE SEQUENCE [LARGE SCALE GENOMIC DNA]</scope>
</reference>
<dbReference type="SMART" id="SM01131">
    <property type="entry name" value="DHHA2"/>
    <property type="match status" value="1"/>
</dbReference>
<dbReference type="KEGG" id="caqa:MICH65_0693"/>
<dbReference type="Gene3D" id="3.10.310.20">
    <property type="entry name" value="DHHA2 domain"/>
    <property type="match status" value="1"/>
</dbReference>
<dbReference type="GO" id="GO:0046872">
    <property type="term" value="F:metal ion binding"/>
    <property type="evidence" value="ECO:0007669"/>
    <property type="project" value="UniProtKB-KW"/>
</dbReference>
<dbReference type="PANTHER" id="PTHR12112:SF22">
    <property type="entry name" value="MANGANESE-DEPENDENT INORGANIC PYROPHOSPHATASE-RELATED"/>
    <property type="match status" value="1"/>
</dbReference>
<dbReference type="NCBIfam" id="NF003877">
    <property type="entry name" value="PRK05427.1"/>
    <property type="match status" value="1"/>
</dbReference>
<dbReference type="GO" id="GO:0004427">
    <property type="term" value="F:inorganic diphosphate phosphatase activity"/>
    <property type="evidence" value="ECO:0007669"/>
    <property type="project" value="UniProtKB-EC"/>
</dbReference>
<dbReference type="Pfam" id="PF01368">
    <property type="entry name" value="DHH"/>
    <property type="match status" value="1"/>
</dbReference>
<keyword evidence="10" id="KW-1185">Reference proteome</keyword>
<gene>
    <name evidence="9" type="ORF">MICH65_0693</name>
</gene>
<evidence type="ECO:0000256" key="5">
    <source>
        <dbReference type="ARBA" id="ARBA00023211"/>
    </source>
</evidence>
<dbReference type="EMBL" id="CP047901">
    <property type="protein sequence ID" value="QHO63674.1"/>
    <property type="molecule type" value="Genomic_DNA"/>
</dbReference>
<evidence type="ECO:0000256" key="3">
    <source>
        <dbReference type="ARBA" id="ARBA00022723"/>
    </source>
</evidence>
<evidence type="ECO:0000313" key="10">
    <source>
        <dbReference type="Proteomes" id="UP000463983"/>
    </source>
</evidence>
<dbReference type="SUPFAM" id="SSF64182">
    <property type="entry name" value="DHH phosphoesterases"/>
    <property type="match status" value="1"/>
</dbReference>
<keyword evidence="5" id="KW-0464">Manganese</keyword>
<dbReference type="GO" id="GO:0005737">
    <property type="term" value="C:cytoplasm"/>
    <property type="evidence" value="ECO:0007669"/>
    <property type="project" value="InterPro"/>
</dbReference>
<dbReference type="InterPro" id="IPR001667">
    <property type="entry name" value="DDH_dom"/>
</dbReference>
<evidence type="ECO:0000256" key="1">
    <source>
        <dbReference type="ARBA" id="ARBA00001936"/>
    </source>
</evidence>
<protein>
    <recommendedName>
        <fullName evidence="2">inorganic diphosphatase</fullName>
        <ecNumber evidence="2">3.6.1.1</ecNumber>
    </recommendedName>
    <alternativeName>
        <fullName evidence="6">Pyrophosphate phospho-hydrolase</fullName>
    </alternativeName>
</protein>
<dbReference type="Proteomes" id="UP000463983">
    <property type="component" value="Chromosome"/>
</dbReference>
<comment type="catalytic activity">
    <reaction evidence="7">
        <text>diphosphate + H2O = 2 phosphate + H(+)</text>
        <dbReference type="Rhea" id="RHEA:24576"/>
        <dbReference type="ChEBI" id="CHEBI:15377"/>
        <dbReference type="ChEBI" id="CHEBI:15378"/>
        <dbReference type="ChEBI" id="CHEBI:33019"/>
        <dbReference type="ChEBI" id="CHEBI:43474"/>
        <dbReference type="EC" id="3.6.1.1"/>
    </reaction>
</comment>
<comment type="cofactor">
    <cofactor evidence="1">
        <name>Mn(2+)</name>
        <dbReference type="ChEBI" id="CHEBI:29035"/>
    </cofactor>
</comment>
<evidence type="ECO:0000256" key="2">
    <source>
        <dbReference type="ARBA" id="ARBA00012146"/>
    </source>
</evidence>
<dbReference type="Gene3D" id="3.90.1640.10">
    <property type="entry name" value="inorganic pyrophosphatase (n-terminal core)"/>
    <property type="match status" value="1"/>
</dbReference>
<evidence type="ECO:0000313" key="9">
    <source>
        <dbReference type="EMBL" id="QHO63674.1"/>
    </source>
</evidence>
<evidence type="ECO:0000259" key="8">
    <source>
        <dbReference type="SMART" id="SM01131"/>
    </source>
</evidence>
<keyword evidence="4 9" id="KW-0378">Hydrolase</keyword>
<dbReference type="FunFam" id="3.90.1640.10:FF:000001">
    <property type="entry name" value="Probable manganese-dependent inorganic pyrophosphatase"/>
    <property type="match status" value="1"/>
</dbReference>
<accession>A0A857N6N3</accession>
<dbReference type="RefSeq" id="WP_161932044.1">
    <property type="nucleotide sequence ID" value="NZ_CP047901.1"/>
</dbReference>
<keyword evidence="3" id="KW-0479">Metal-binding</keyword>
<dbReference type="InterPro" id="IPR038222">
    <property type="entry name" value="DHHA2_dom_sf"/>
</dbReference>
<dbReference type="InterPro" id="IPR004097">
    <property type="entry name" value="DHHA2"/>
</dbReference>
<dbReference type="AlphaFoldDB" id="A0A857N6N3"/>
<name>A0A857N6N3_9BACT</name>